<keyword evidence="1" id="KW-0732">Signal</keyword>
<evidence type="ECO:0000256" key="1">
    <source>
        <dbReference type="SAM" id="SignalP"/>
    </source>
</evidence>
<dbReference type="STRING" id="1227077.SAMN04515668_3936"/>
<feature type="signal peptide" evidence="1">
    <location>
        <begin position="1"/>
        <end position="18"/>
    </location>
</feature>
<dbReference type="OrthoDB" id="9842360at2"/>
<proteinExistence type="predicted"/>
<feature type="chain" id="PRO_5011711093" evidence="1">
    <location>
        <begin position="19"/>
        <end position="186"/>
    </location>
</feature>
<evidence type="ECO:0000313" key="2">
    <source>
        <dbReference type="EMBL" id="SFQ72626.1"/>
    </source>
</evidence>
<protein>
    <submittedName>
        <fullName evidence="2">Uncharacterized protein</fullName>
    </submittedName>
</protein>
<name>A0A1I6AVC9_HYMAR</name>
<dbReference type="AlphaFoldDB" id="A0A1I6AVC9"/>
<reference evidence="3" key="1">
    <citation type="submission" date="2016-10" db="EMBL/GenBank/DDBJ databases">
        <authorList>
            <person name="Varghese N."/>
            <person name="Submissions S."/>
        </authorList>
    </citation>
    <scope>NUCLEOTIDE SEQUENCE [LARGE SCALE GENOMIC DNA]</scope>
    <source>
        <strain evidence="3">OR362-8,ATCC BAA-1266,JCM 13504</strain>
    </source>
</reference>
<accession>A0A1I6AVC9</accession>
<sequence length="186" mass="20253">MRTVLYYLLIIGSLTGCAALGTKTNFTDSDLLPTITRVALITTKVSVPSVVPASVADSLFVKNLATQLTVATGWQVDYLGEVDAFLSDMGSADNTIINSGKYQAVVHAELALAYYGVIGNVPRFNASTRMQIFNLPSKTRLGESYFNTLMGNSYKVHPILQVAITDGVTGMVRPWQKKLTQLRETK</sequence>
<organism evidence="2 3">
    <name type="scientific">Hymenobacter arizonensis</name>
    <name type="common">Siccationidurans arizonensis</name>
    <dbReference type="NCBI Taxonomy" id="1227077"/>
    <lineage>
        <taxon>Bacteria</taxon>
        <taxon>Pseudomonadati</taxon>
        <taxon>Bacteroidota</taxon>
        <taxon>Cytophagia</taxon>
        <taxon>Cytophagales</taxon>
        <taxon>Hymenobacteraceae</taxon>
        <taxon>Hymenobacter</taxon>
    </lineage>
</organism>
<dbReference type="RefSeq" id="WP_092677382.1">
    <property type="nucleotide sequence ID" value="NZ_FOXS01000006.1"/>
</dbReference>
<evidence type="ECO:0000313" key="3">
    <source>
        <dbReference type="Proteomes" id="UP000199029"/>
    </source>
</evidence>
<dbReference type="EMBL" id="FOXS01000006">
    <property type="protein sequence ID" value="SFQ72626.1"/>
    <property type="molecule type" value="Genomic_DNA"/>
</dbReference>
<keyword evidence="3" id="KW-1185">Reference proteome</keyword>
<dbReference type="PROSITE" id="PS51257">
    <property type="entry name" value="PROKAR_LIPOPROTEIN"/>
    <property type="match status" value="1"/>
</dbReference>
<gene>
    <name evidence="2" type="ORF">SAMN04515668_3936</name>
</gene>
<dbReference type="Proteomes" id="UP000199029">
    <property type="component" value="Unassembled WGS sequence"/>
</dbReference>